<feature type="domain" description="Thiamine pyrophosphate enzyme TPP-binding" evidence="3">
    <location>
        <begin position="58"/>
        <end position="171"/>
    </location>
</feature>
<dbReference type="GO" id="GO:0030976">
    <property type="term" value="F:thiamine pyrophosphate binding"/>
    <property type="evidence" value="ECO:0007669"/>
    <property type="project" value="InterPro"/>
</dbReference>
<dbReference type="PANTHER" id="PTHR42818">
    <property type="entry name" value="SULFOPYRUVATE DECARBOXYLASE SUBUNIT ALPHA"/>
    <property type="match status" value="1"/>
</dbReference>
<dbReference type="GO" id="GO:0044281">
    <property type="term" value="P:small molecule metabolic process"/>
    <property type="evidence" value="ECO:0007669"/>
    <property type="project" value="UniProtKB-ARBA"/>
</dbReference>
<dbReference type="Pfam" id="PF02775">
    <property type="entry name" value="TPP_enzyme_C"/>
    <property type="match status" value="1"/>
</dbReference>
<dbReference type="Proteomes" id="UP000239724">
    <property type="component" value="Unassembled WGS sequence"/>
</dbReference>
<evidence type="ECO:0000313" key="5">
    <source>
        <dbReference type="Proteomes" id="UP000239724"/>
    </source>
</evidence>
<dbReference type="AlphaFoldDB" id="A0A2S6MV95"/>
<dbReference type="InterPro" id="IPR011766">
    <property type="entry name" value="TPP_enzyme_TPP-bd"/>
</dbReference>
<name>A0A2S6MV95_RHOGL</name>
<evidence type="ECO:0000313" key="4">
    <source>
        <dbReference type="EMBL" id="PPQ26295.1"/>
    </source>
</evidence>
<gene>
    <name evidence="4" type="ORF">CCS01_30185</name>
</gene>
<organism evidence="4 5">
    <name type="scientific">Rhodopila globiformis</name>
    <name type="common">Rhodopseudomonas globiformis</name>
    <dbReference type="NCBI Taxonomy" id="1071"/>
    <lineage>
        <taxon>Bacteria</taxon>
        <taxon>Pseudomonadati</taxon>
        <taxon>Pseudomonadota</taxon>
        <taxon>Alphaproteobacteria</taxon>
        <taxon>Acetobacterales</taxon>
        <taxon>Acetobacteraceae</taxon>
        <taxon>Rhodopila</taxon>
    </lineage>
</organism>
<dbReference type="OrthoDB" id="6843902at2"/>
<reference evidence="4 5" key="1">
    <citation type="journal article" date="2018" name="Arch. Microbiol.">
        <title>New insights into the metabolic potential of the phototrophic purple bacterium Rhodopila globiformis DSM 161(T) from its draft genome sequence and evidence for a vanadium-dependent nitrogenase.</title>
        <authorList>
            <person name="Imhoff J.F."/>
            <person name="Rahn T."/>
            <person name="Kunzel S."/>
            <person name="Neulinger S.C."/>
        </authorList>
    </citation>
    <scope>NUCLEOTIDE SEQUENCE [LARGE SCALE GENOMIC DNA]</scope>
    <source>
        <strain evidence="4 5">DSM 161</strain>
    </source>
</reference>
<protein>
    <recommendedName>
        <fullName evidence="3">Thiamine pyrophosphate enzyme TPP-binding domain-containing protein</fullName>
    </recommendedName>
</protein>
<dbReference type="Gene3D" id="3.40.50.970">
    <property type="match status" value="1"/>
</dbReference>
<keyword evidence="1" id="KW-0210">Decarboxylase</keyword>
<dbReference type="RefSeq" id="WP_104522734.1">
    <property type="nucleotide sequence ID" value="NZ_NHRY01000270.1"/>
</dbReference>
<evidence type="ECO:0000256" key="2">
    <source>
        <dbReference type="ARBA" id="ARBA00023239"/>
    </source>
</evidence>
<keyword evidence="5" id="KW-1185">Reference proteome</keyword>
<accession>A0A2S6MV95</accession>
<dbReference type="GO" id="GO:0016831">
    <property type="term" value="F:carboxy-lyase activity"/>
    <property type="evidence" value="ECO:0007669"/>
    <property type="project" value="UniProtKB-KW"/>
</dbReference>
<evidence type="ECO:0000256" key="1">
    <source>
        <dbReference type="ARBA" id="ARBA00022793"/>
    </source>
</evidence>
<proteinExistence type="predicted"/>
<keyword evidence="2" id="KW-0456">Lyase</keyword>
<comment type="caution">
    <text evidence="4">The sequence shown here is derived from an EMBL/GenBank/DDBJ whole genome shotgun (WGS) entry which is preliminary data.</text>
</comment>
<sequence>MAKLNKLQTATLPDAVLDRRQAVPALIENPDDFLMIAGLAGTAWEMSALTHESPRLFGLAGAMGAAPMMGLGLALAQPKRRVLVATGDGELLMNVGALATIALQNPPNLAIICVDNGHYGETGNQDSHTGLGVRLDVIATGAGFPVVHVVNTEADMAEGRRLLREGNGLTFILLRVKEGPATHEGKKNLVPHIERDRFRAALLG</sequence>
<dbReference type="EMBL" id="NHRY01000270">
    <property type="protein sequence ID" value="PPQ26295.1"/>
    <property type="molecule type" value="Genomic_DNA"/>
</dbReference>
<dbReference type="InterPro" id="IPR051818">
    <property type="entry name" value="TPP_dependent_decarboxylase"/>
</dbReference>
<evidence type="ECO:0000259" key="3">
    <source>
        <dbReference type="Pfam" id="PF02775"/>
    </source>
</evidence>
<dbReference type="SUPFAM" id="SSF52518">
    <property type="entry name" value="Thiamin diphosphate-binding fold (THDP-binding)"/>
    <property type="match status" value="1"/>
</dbReference>
<dbReference type="PANTHER" id="PTHR42818:SF1">
    <property type="entry name" value="SULFOPYRUVATE DECARBOXYLASE"/>
    <property type="match status" value="1"/>
</dbReference>
<dbReference type="InterPro" id="IPR029061">
    <property type="entry name" value="THDP-binding"/>
</dbReference>